<protein>
    <submittedName>
        <fullName evidence="1">Uncharacterized protein</fullName>
    </submittedName>
</protein>
<gene>
    <name evidence="1" type="ORF">GCM10023156_05600</name>
</gene>
<proteinExistence type="predicted"/>
<comment type="caution">
    <text evidence="1">The sequence shown here is derived from an EMBL/GenBank/DDBJ whole genome shotgun (WGS) entry which is preliminary data.</text>
</comment>
<dbReference type="EMBL" id="BAABGA010000008">
    <property type="protein sequence ID" value="GAA4445686.1"/>
    <property type="molecule type" value="Genomic_DNA"/>
</dbReference>
<keyword evidence="2" id="KW-1185">Reference proteome</keyword>
<organism evidence="1 2">
    <name type="scientific">Novipirellula rosea</name>
    <dbReference type="NCBI Taxonomy" id="1031540"/>
    <lineage>
        <taxon>Bacteria</taxon>
        <taxon>Pseudomonadati</taxon>
        <taxon>Planctomycetota</taxon>
        <taxon>Planctomycetia</taxon>
        <taxon>Pirellulales</taxon>
        <taxon>Pirellulaceae</taxon>
        <taxon>Novipirellula</taxon>
    </lineage>
</organism>
<name>A0ABP8M8H4_9BACT</name>
<sequence>MYVDVDGIETDRFGVTTSGTVMLFAPQGKRTFSGGITISRGHEGRSVGGELLQERLCRVLDNQTDTDADFDVSSPPVFGCALCTPKSASETDGTAARCGEAEQW</sequence>
<dbReference type="Proteomes" id="UP001500840">
    <property type="component" value="Unassembled WGS sequence"/>
</dbReference>
<evidence type="ECO:0000313" key="1">
    <source>
        <dbReference type="EMBL" id="GAA4445686.1"/>
    </source>
</evidence>
<accession>A0ABP8M8H4</accession>
<evidence type="ECO:0000313" key="2">
    <source>
        <dbReference type="Proteomes" id="UP001500840"/>
    </source>
</evidence>
<reference evidence="2" key="1">
    <citation type="journal article" date="2019" name="Int. J. Syst. Evol. Microbiol.">
        <title>The Global Catalogue of Microorganisms (GCM) 10K type strain sequencing project: providing services to taxonomists for standard genome sequencing and annotation.</title>
        <authorList>
            <consortium name="The Broad Institute Genomics Platform"/>
            <consortium name="The Broad Institute Genome Sequencing Center for Infectious Disease"/>
            <person name="Wu L."/>
            <person name="Ma J."/>
        </authorList>
    </citation>
    <scope>NUCLEOTIDE SEQUENCE [LARGE SCALE GENOMIC DNA]</scope>
    <source>
        <strain evidence="2">JCM 17759</strain>
    </source>
</reference>